<evidence type="ECO:0000256" key="1">
    <source>
        <dbReference type="ARBA" id="ARBA00023015"/>
    </source>
</evidence>
<dbReference type="EMBL" id="JAPZVI010000038">
    <property type="protein sequence ID" value="MCZ8405346.1"/>
    <property type="molecule type" value="Genomic_DNA"/>
</dbReference>
<dbReference type="PROSITE" id="PS00356">
    <property type="entry name" value="HTH_LACI_1"/>
    <property type="match status" value="1"/>
</dbReference>
<dbReference type="InterPro" id="IPR000843">
    <property type="entry name" value="HTH_LacI"/>
</dbReference>
<protein>
    <submittedName>
        <fullName evidence="5">LacI family DNA-binding transcriptional regulator</fullName>
    </submittedName>
</protein>
<dbReference type="InterPro" id="IPR028082">
    <property type="entry name" value="Peripla_BP_I"/>
</dbReference>
<dbReference type="PANTHER" id="PTHR30146:SF153">
    <property type="entry name" value="LACTOSE OPERON REPRESSOR"/>
    <property type="match status" value="1"/>
</dbReference>
<keyword evidence="3" id="KW-0804">Transcription</keyword>
<reference evidence="5" key="1">
    <citation type="submission" date="2022-12" db="EMBL/GenBank/DDBJ databases">
        <authorList>
            <person name="Voronina O.L."/>
            <person name="Kunda M.S."/>
            <person name="Ryzhova N."/>
            <person name="Aksenova E.I."/>
        </authorList>
    </citation>
    <scope>NUCLEOTIDE SEQUENCE</scope>
    <source>
        <strain evidence="5">SCCH136:Ach223948</strain>
    </source>
</reference>
<keyword evidence="2 5" id="KW-0238">DNA-binding</keyword>
<sequence>MGEKAAPTGPVSAGRATISDVALEAGVSKATVSQILNGKGRASEATRAQVIAAAERIGYGANPIARSLRTGRTGVLGIVFRPTDAISGSLHGTEFHIRIAGGAAASALSLGYGLLHVPDSMRMNDIGYPMDGCVVVAPYGSDTFLAELRRRGMPVVSVDPDPDHLEANLWVGRDELSATKKMLDHVAAQGARSTVLLAITDDNAWRRGFESGYRAWCEARKLSAQVVEVPGMAGSEGARQAVARLLDEGERPDAIIGATSRFAVGAAAAVSQAGLEMPRDVMVAALSDSELARSHTPAITALDLHGDALGKEAVHKLVRMLEGEVSVSSQIMPSLRIRGSSLRGAKR</sequence>
<gene>
    <name evidence="5" type="ORF">O9570_28110</name>
</gene>
<evidence type="ECO:0000256" key="3">
    <source>
        <dbReference type="ARBA" id="ARBA00023163"/>
    </source>
</evidence>
<feature type="domain" description="HTH lacI-type" evidence="4">
    <location>
        <begin position="16"/>
        <end position="70"/>
    </location>
</feature>
<dbReference type="GO" id="GO:0003700">
    <property type="term" value="F:DNA-binding transcription factor activity"/>
    <property type="evidence" value="ECO:0007669"/>
    <property type="project" value="TreeGrafter"/>
</dbReference>
<dbReference type="Gene3D" id="1.10.260.40">
    <property type="entry name" value="lambda repressor-like DNA-binding domains"/>
    <property type="match status" value="1"/>
</dbReference>
<evidence type="ECO:0000313" key="6">
    <source>
        <dbReference type="Proteomes" id="UP001141992"/>
    </source>
</evidence>
<dbReference type="GO" id="GO:0000976">
    <property type="term" value="F:transcription cis-regulatory region binding"/>
    <property type="evidence" value="ECO:0007669"/>
    <property type="project" value="TreeGrafter"/>
</dbReference>
<proteinExistence type="predicted"/>
<dbReference type="PANTHER" id="PTHR30146">
    <property type="entry name" value="LACI-RELATED TRANSCRIPTIONAL REPRESSOR"/>
    <property type="match status" value="1"/>
</dbReference>
<dbReference type="PRINTS" id="PR00036">
    <property type="entry name" value="HTHLACI"/>
</dbReference>
<dbReference type="AlphaFoldDB" id="A0A9X3R770"/>
<dbReference type="SUPFAM" id="SSF47413">
    <property type="entry name" value="lambda repressor-like DNA-binding domains"/>
    <property type="match status" value="1"/>
</dbReference>
<dbReference type="SUPFAM" id="SSF53822">
    <property type="entry name" value="Periplasmic binding protein-like I"/>
    <property type="match status" value="1"/>
</dbReference>
<dbReference type="PROSITE" id="PS50932">
    <property type="entry name" value="HTH_LACI_2"/>
    <property type="match status" value="1"/>
</dbReference>
<dbReference type="RefSeq" id="WP_269865501.1">
    <property type="nucleotide sequence ID" value="NZ_JAPZVI010000038.1"/>
</dbReference>
<organism evidence="5 6">
    <name type="scientific">Alcaligenes xylosoxydans xylosoxydans</name>
    <name type="common">Achromobacter xylosoxidans</name>
    <dbReference type="NCBI Taxonomy" id="85698"/>
    <lineage>
        <taxon>Bacteria</taxon>
        <taxon>Pseudomonadati</taxon>
        <taxon>Pseudomonadota</taxon>
        <taxon>Betaproteobacteria</taxon>
        <taxon>Burkholderiales</taxon>
        <taxon>Alcaligenaceae</taxon>
        <taxon>Achromobacter</taxon>
    </lineage>
</organism>
<dbReference type="Gene3D" id="3.40.50.2300">
    <property type="match status" value="2"/>
</dbReference>
<keyword evidence="1" id="KW-0805">Transcription regulation</keyword>
<evidence type="ECO:0000256" key="2">
    <source>
        <dbReference type="ARBA" id="ARBA00023125"/>
    </source>
</evidence>
<accession>A0A9X3R770</accession>
<dbReference type="CDD" id="cd01392">
    <property type="entry name" value="HTH_LacI"/>
    <property type="match status" value="1"/>
</dbReference>
<dbReference type="SMART" id="SM00354">
    <property type="entry name" value="HTH_LACI"/>
    <property type="match status" value="1"/>
</dbReference>
<name>A0A9X3R770_ALCXX</name>
<dbReference type="Proteomes" id="UP001141992">
    <property type="component" value="Unassembled WGS sequence"/>
</dbReference>
<dbReference type="Pfam" id="PF00356">
    <property type="entry name" value="LacI"/>
    <property type="match status" value="1"/>
</dbReference>
<dbReference type="InterPro" id="IPR010982">
    <property type="entry name" value="Lambda_DNA-bd_dom_sf"/>
</dbReference>
<evidence type="ECO:0000313" key="5">
    <source>
        <dbReference type="EMBL" id="MCZ8405346.1"/>
    </source>
</evidence>
<dbReference type="Pfam" id="PF13377">
    <property type="entry name" value="Peripla_BP_3"/>
    <property type="match status" value="1"/>
</dbReference>
<dbReference type="InterPro" id="IPR046335">
    <property type="entry name" value="LacI/GalR-like_sensor"/>
</dbReference>
<comment type="caution">
    <text evidence="5">The sequence shown here is derived from an EMBL/GenBank/DDBJ whole genome shotgun (WGS) entry which is preliminary data.</text>
</comment>
<evidence type="ECO:0000259" key="4">
    <source>
        <dbReference type="PROSITE" id="PS50932"/>
    </source>
</evidence>